<evidence type="ECO:0000313" key="1">
    <source>
        <dbReference type="EMBL" id="ELP89963.1"/>
    </source>
</evidence>
<sequence length="306" mass="35119">MGKIDGYSMMIISQQFHSIYDFINIEFVCRKYANNIAKFPYNPISFTSKTRRFFPNLNTLHLYIKDDLLFTDMDITSHHVEYKTKLKYSDFEENTISNILDRAFPTTYRKICYSRYNHDDIMTIPYGSCALQRQLTSHKVYWRLEGRRLNVVIKWNICTAIHTLLNWNIMFNNGISFLIGSNTTLKGVSQFFNVPISLSEGSSVEINNNFAMKDITFGVGTITVTGNLRISNNMKIDNGGVLNVNGNGILENNAIFECENCLIKCATFYMKKNTTFTSNKKSVVQAKTIIAEEKSLMSIFVDFTAI</sequence>
<dbReference type="RefSeq" id="XP_004256734.1">
    <property type="nucleotide sequence ID" value="XM_004256686.1"/>
</dbReference>
<accession>A0A0A1U6C4</accession>
<reference evidence="1 2" key="1">
    <citation type="submission" date="2012-10" db="EMBL/GenBank/DDBJ databases">
        <authorList>
            <person name="Zafar N."/>
            <person name="Inman J."/>
            <person name="Hall N."/>
            <person name="Lorenzi H."/>
            <person name="Caler E."/>
        </authorList>
    </citation>
    <scope>NUCLEOTIDE SEQUENCE [LARGE SCALE GENOMIC DNA]</scope>
    <source>
        <strain evidence="1 2">IP1</strain>
    </source>
</reference>
<organism evidence="1 2">
    <name type="scientific">Entamoeba invadens IP1</name>
    <dbReference type="NCBI Taxonomy" id="370355"/>
    <lineage>
        <taxon>Eukaryota</taxon>
        <taxon>Amoebozoa</taxon>
        <taxon>Evosea</taxon>
        <taxon>Archamoebae</taxon>
        <taxon>Mastigamoebida</taxon>
        <taxon>Entamoebidae</taxon>
        <taxon>Entamoeba</taxon>
    </lineage>
</organism>
<protein>
    <submittedName>
        <fullName evidence="1">Uncharacterized protein</fullName>
    </submittedName>
</protein>
<dbReference type="AlphaFoldDB" id="A0A0A1U6C4"/>
<gene>
    <name evidence="1" type="ORF">EIN_301520</name>
</gene>
<dbReference type="GeneID" id="14888925"/>
<proteinExistence type="predicted"/>
<dbReference type="KEGG" id="eiv:EIN_301520"/>
<dbReference type="VEuPathDB" id="AmoebaDB:EIN_301520"/>
<dbReference type="Proteomes" id="UP000014680">
    <property type="component" value="Unassembled WGS sequence"/>
</dbReference>
<name>A0A0A1U6C4_ENTIV</name>
<evidence type="ECO:0000313" key="2">
    <source>
        <dbReference type="Proteomes" id="UP000014680"/>
    </source>
</evidence>
<dbReference type="EMBL" id="KB206538">
    <property type="protein sequence ID" value="ELP89963.1"/>
    <property type="molecule type" value="Genomic_DNA"/>
</dbReference>
<keyword evidence="2" id="KW-1185">Reference proteome</keyword>